<evidence type="ECO:0000313" key="2">
    <source>
        <dbReference type="Proteomes" id="UP000633731"/>
    </source>
</evidence>
<proteinExistence type="predicted"/>
<name>A0ACC5RSE9_ENTAG</name>
<protein>
    <submittedName>
        <fullName evidence="1">Fimbrial protein</fullName>
    </submittedName>
</protein>
<accession>A0ACC5RSE9</accession>
<dbReference type="Proteomes" id="UP000633731">
    <property type="component" value="Unassembled WGS sequence"/>
</dbReference>
<comment type="caution">
    <text evidence="1">The sequence shown here is derived from an EMBL/GenBank/DDBJ whole genome shotgun (WGS) entry which is preliminary data.</text>
</comment>
<sequence length="157" mass="17050">MRFLLWSLLLILNRPLYAIDNMLFSGTLIEPPPCKINEDGMVDVDFGDRVGVNKVDGVNYLQTLNYSITCEKGGNGLDLTLTLGGKQTTYDNAAIQTDVTDLGIRVLQNGQPFILDKPVVIDPKAPPKLQAVPVKTPGASLKEGAFIATATLKAEYQ</sequence>
<organism evidence="1 2">
    <name type="scientific">Enterobacter agglomerans</name>
    <name type="common">Erwinia herbicola</name>
    <name type="synonym">Pantoea agglomerans</name>
    <dbReference type="NCBI Taxonomy" id="549"/>
    <lineage>
        <taxon>Bacteria</taxon>
        <taxon>Pseudomonadati</taxon>
        <taxon>Pseudomonadota</taxon>
        <taxon>Gammaproteobacteria</taxon>
        <taxon>Enterobacterales</taxon>
        <taxon>Erwiniaceae</taxon>
        <taxon>Pantoea</taxon>
        <taxon>Pantoea agglomerans group</taxon>
    </lineage>
</organism>
<dbReference type="EMBL" id="JAEOXF010000017">
    <property type="protein sequence ID" value="MBK4727653.1"/>
    <property type="molecule type" value="Genomic_DNA"/>
</dbReference>
<keyword evidence="2" id="KW-1185">Reference proteome</keyword>
<gene>
    <name evidence="1" type="ORF">JJL49_20710</name>
</gene>
<evidence type="ECO:0000313" key="1">
    <source>
        <dbReference type="EMBL" id="MBK4727653.1"/>
    </source>
</evidence>
<reference evidence="1" key="1">
    <citation type="submission" date="2021-01" db="EMBL/GenBank/DDBJ databases">
        <title>Draft genome of Pantoea agglomerans Eh 335.</title>
        <authorList>
            <person name="Emsley S.A."/>
            <person name="Oline D.K."/>
            <person name="Saw J.H."/>
            <person name="Ushijima B."/>
            <person name="Videau P."/>
            <person name="Koyack M.J."/>
        </authorList>
    </citation>
    <scope>NUCLEOTIDE SEQUENCE</scope>
    <source>
        <strain evidence="1">Eh 335</strain>
    </source>
</reference>